<organism evidence="8 9">
    <name type="scientific">Microseira wollei NIES-4236</name>
    <dbReference type="NCBI Taxonomy" id="2530354"/>
    <lineage>
        <taxon>Bacteria</taxon>
        <taxon>Bacillati</taxon>
        <taxon>Cyanobacteriota</taxon>
        <taxon>Cyanophyceae</taxon>
        <taxon>Oscillatoriophycideae</taxon>
        <taxon>Aerosakkonematales</taxon>
        <taxon>Aerosakkonemataceae</taxon>
        <taxon>Microseira</taxon>
    </lineage>
</organism>
<dbReference type="InterPro" id="IPR013655">
    <property type="entry name" value="PAS_fold_3"/>
</dbReference>
<dbReference type="Pfam" id="PF08447">
    <property type="entry name" value="PAS_3"/>
    <property type="match status" value="2"/>
</dbReference>
<accession>A0AAV3XP10</accession>
<dbReference type="NCBIfam" id="TIGR00229">
    <property type="entry name" value="sensory_box"/>
    <property type="match status" value="4"/>
</dbReference>
<gene>
    <name evidence="8" type="ORF">MiSe_76880</name>
</gene>
<keyword evidence="3" id="KW-0597">Phosphoprotein</keyword>
<comment type="catalytic activity">
    <reaction evidence="1">
        <text>ATP + protein L-histidine = ADP + protein N-phospho-L-histidine.</text>
        <dbReference type="EC" id="2.7.13.3"/>
    </reaction>
</comment>
<dbReference type="Pfam" id="PF08448">
    <property type="entry name" value="PAS_4"/>
    <property type="match status" value="1"/>
</dbReference>
<protein>
    <recommendedName>
        <fullName evidence="2">histidine kinase</fullName>
        <ecNumber evidence="2">2.7.13.3</ecNumber>
    </recommendedName>
</protein>
<feature type="domain" description="PAS" evidence="6">
    <location>
        <begin position="386"/>
        <end position="457"/>
    </location>
</feature>
<dbReference type="PANTHER" id="PTHR43304:SF1">
    <property type="entry name" value="PAC DOMAIN-CONTAINING PROTEIN"/>
    <property type="match status" value="1"/>
</dbReference>
<evidence type="ECO:0000313" key="9">
    <source>
        <dbReference type="Proteomes" id="UP001050975"/>
    </source>
</evidence>
<evidence type="ECO:0000256" key="4">
    <source>
        <dbReference type="ARBA" id="ARBA00022679"/>
    </source>
</evidence>
<dbReference type="RefSeq" id="WP_226591043.1">
    <property type="nucleotide sequence ID" value="NZ_BLAY01000186.1"/>
</dbReference>
<proteinExistence type="predicted"/>
<comment type="caution">
    <text evidence="8">The sequence shown here is derived from an EMBL/GenBank/DDBJ whole genome shotgun (WGS) entry which is preliminary data.</text>
</comment>
<dbReference type="Pfam" id="PF00989">
    <property type="entry name" value="PAS"/>
    <property type="match status" value="1"/>
</dbReference>
<feature type="domain" description="PAS" evidence="6">
    <location>
        <begin position="262"/>
        <end position="332"/>
    </location>
</feature>
<feature type="domain" description="PAC" evidence="7">
    <location>
        <begin position="335"/>
        <end position="385"/>
    </location>
</feature>
<feature type="domain" description="PAS" evidence="6">
    <location>
        <begin position="135"/>
        <end position="204"/>
    </location>
</feature>
<dbReference type="InterPro" id="IPR052162">
    <property type="entry name" value="Sensor_kinase/Photoreceptor"/>
</dbReference>
<dbReference type="SUPFAM" id="SSF55785">
    <property type="entry name" value="PYP-like sensor domain (PAS domain)"/>
    <property type="match status" value="5"/>
</dbReference>
<dbReference type="SMART" id="SM00086">
    <property type="entry name" value="PAC"/>
    <property type="match status" value="5"/>
</dbReference>
<dbReference type="Gene3D" id="3.30.450.20">
    <property type="entry name" value="PAS domain"/>
    <property type="match status" value="5"/>
</dbReference>
<reference evidence="8" key="1">
    <citation type="submission" date="2019-10" db="EMBL/GenBank/DDBJ databases">
        <title>Draft genome sequece of Microseira wollei NIES-4236.</title>
        <authorList>
            <person name="Yamaguchi H."/>
            <person name="Suzuki S."/>
            <person name="Kawachi M."/>
        </authorList>
    </citation>
    <scope>NUCLEOTIDE SEQUENCE</scope>
    <source>
        <strain evidence="8">NIES-4236</strain>
    </source>
</reference>
<dbReference type="PANTHER" id="PTHR43304">
    <property type="entry name" value="PHYTOCHROME-LIKE PROTEIN CPH1"/>
    <property type="match status" value="1"/>
</dbReference>
<keyword evidence="5 8" id="KW-0418">Kinase</keyword>
<dbReference type="Pfam" id="PF13426">
    <property type="entry name" value="PAS_9"/>
    <property type="match status" value="1"/>
</dbReference>
<dbReference type="InterPro" id="IPR013767">
    <property type="entry name" value="PAS_fold"/>
</dbReference>
<dbReference type="InterPro" id="IPR001610">
    <property type="entry name" value="PAC"/>
</dbReference>
<dbReference type="CDD" id="cd00130">
    <property type="entry name" value="PAS"/>
    <property type="match status" value="5"/>
</dbReference>
<name>A0AAV3XP10_9CYAN</name>
<evidence type="ECO:0000313" key="8">
    <source>
        <dbReference type="EMBL" id="GET42870.1"/>
    </source>
</evidence>
<dbReference type="PROSITE" id="PS50112">
    <property type="entry name" value="PAS"/>
    <property type="match status" value="4"/>
</dbReference>
<dbReference type="InterPro" id="IPR035965">
    <property type="entry name" value="PAS-like_dom_sf"/>
</dbReference>
<evidence type="ECO:0000259" key="6">
    <source>
        <dbReference type="PROSITE" id="PS50112"/>
    </source>
</evidence>
<dbReference type="InterPro" id="IPR000700">
    <property type="entry name" value="PAS-assoc_C"/>
</dbReference>
<dbReference type="EC" id="2.7.13.3" evidence="2"/>
<keyword evidence="9" id="KW-1185">Reference proteome</keyword>
<feature type="domain" description="PAC" evidence="7">
    <location>
        <begin position="460"/>
        <end position="513"/>
    </location>
</feature>
<dbReference type="FunFam" id="3.30.450.20:FF:000099">
    <property type="entry name" value="Sensory box sensor histidine kinase"/>
    <property type="match status" value="1"/>
</dbReference>
<evidence type="ECO:0000259" key="7">
    <source>
        <dbReference type="PROSITE" id="PS50113"/>
    </source>
</evidence>
<dbReference type="SMART" id="SM00091">
    <property type="entry name" value="PAS"/>
    <property type="match status" value="5"/>
</dbReference>
<dbReference type="PROSITE" id="PS50113">
    <property type="entry name" value="PAC"/>
    <property type="match status" value="2"/>
</dbReference>
<keyword evidence="4" id="KW-0808">Transferase</keyword>
<evidence type="ECO:0000256" key="3">
    <source>
        <dbReference type="ARBA" id="ARBA00022553"/>
    </source>
</evidence>
<feature type="domain" description="PAS" evidence="6">
    <location>
        <begin position="21"/>
        <end position="65"/>
    </location>
</feature>
<dbReference type="EMBL" id="BLAY01000186">
    <property type="protein sequence ID" value="GET42870.1"/>
    <property type="molecule type" value="Genomic_DNA"/>
</dbReference>
<dbReference type="GO" id="GO:0004673">
    <property type="term" value="F:protein histidine kinase activity"/>
    <property type="evidence" value="ECO:0007669"/>
    <property type="project" value="UniProtKB-EC"/>
</dbReference>
<evidence type="ECO:0000256" key="2">
    <source>
        <dbReference type="ARBA" id="ARBA00012438"/>
    </source>
</evidence>
<dbReference type="InterPro" id="IPR013656">
    <property type="entry name" value="PAS_4"/>
</dbReference>
<evidence type="ECO:0000256" key="1">
    <source>
        <dbReference type="ARBA" id="ARBA00000085"/>
    </source>
</evidence>
<evidence type="ECO:0000256" key="5">
    <source>
        <dbReference type="ARBA" id="ARBA00022777"/>
    </source>
</evidence>
<sequence length="625" mass="70629">MEPVRVRNQTNLIDAGGDIGMVLQSADSTILACNPAAEQLLGYTAAQLIGTTSFDSLWQTINPDDEYPARTALLSGKPCLNVVLGFYKPNGELIWLCLSSHPLFQTDATTAYAVMTTFSAISEDELTCQKTAEQQLAEIEAIYDTAPIGLCFIDTNLRFVRINEHLAQINGIPASEHIGRTLRDILPEQADDLEPIYRQAIASGEPILNLEFRGTNRAFAGVERDWLVNLYPYRHDGRVVGVNVMVQEISERKRTEAALRASEAGYRQLVELCPDGIFIQSDGKFEFVNPAALNLFGATESEQLIGKAVMDFVHPDYREIVQLRMQQLQQNQTVPLLEEKFFRLDGTVVEVEVAAAPVVYQGKPAVQAVIRDITARKQTAAALSQSEERFRQLANAMPQMIWTTDAKGELNYVSQQWIDYSGLTLEQTREGSHATEFLHPDEIQSIQAQWSAALVSETTYQVEMRIRRASDDTYRWFLVRAIPLRDERGQVVQWYGTSTDIDARKQVEAALRQMNERFRLATLAIDGIVFEWNMLSGEVYRSEGLYQLIGVRAEDAAPTREWWMERIHPDDLARMESGMQSLESLGDRYEGEYRVRHADGRWIDVWERGCLRRDESGQIVGIETS</sequence>
<dbReference type="AlphaFoldDB" id="A0AAV3XP10"/>
<dbReference type="Proteomes" id="UP001050975">
    <property type="component" value="Unassembled WGS sequence"/>
</dbReference>
<dbReference type="InterPro" id="IPR000014">
    <property type="entry name" value="PAS"/>
</dbReference>